<name>A0A4Q2R596_9HYPH</name>
<evidence type="ECO:0000256" key="1">
    <source>
        <dbReference type="SAM" id="MobiDB-lite"/>
    </source>
</evidence>
<dbReference type="OrthoDB" id="7876889at2"/>
<dbReference type="Pfam" id="PF05239">
    <property type="entry name" value="PRC"/>
    <property type="match status" value="1"/>
</dbReference>
<reference evidence="3 4" key="2">
    <citation type="submission" date="2019-02" db="EMBL/GenBank/DDBJ databases">
        <title>'Lichenibacterium ramalinii' gen. nov. sp. nov., 'Lichenibacterium minor' gen. nov. sp. nov.</title>
        <authorList>
            <person name="Pankratov T."/>
        </authorList>
    </citation>
    <scope>NUCLEOTIDE SEQUENCE [LARGE SCALE GENOMIC DNA]</scope>
    <source>
        <strain evidence="3 4">RmlP001</strain>
    </source>
</reference>
<evidence type="ECO:0000259" key="2">
    <source>
        <dbReference type="Pfam" id="PF05239"/>
    </source>
</evidence>
<dbReference type="InterPro" id="IPR027275">
    <property type="entry name" value="PRC-brl_dom"/>
</dbReference>
<gene>
    <name evidence="3" type="ORF">D3272_24870</name>
</gene>
<dbReference type="InterPro" id="IPR011033">
    <property type="entry name" value="PRC_barrel-like_sf"/>
</dbReference>
<dbReference type="SUPFAM" id="SSF50346">
    <property type="entry name" value="PRC-barrel domain"/>
    <property type="match status" value="1"/>
</dbReference>
<feature type="region of interest" description="Disordered" evidence="1">
    <location>
        <begin position="1"/>
        <end position="55"/>
    </location>
</feature>
<feature type="domain" description="PRC-barrel" evidence="2">
    <location>
        <begin position="62"/>
        <end position="113"/>
    </location>
</feature>
<evidence type="ECO:0000313" key="3">
    <source>
        <dbReference type="EMBL" id="RYB01705.1"/>
    </source>
</evidence>
<comment type="caution">
    <text evidence="3">The sequence shown here is derived from an EMBL/GenBank/DDBJ whole genome shotgun (WGS) entry which is preliminary data.</text>
</comment>
<protein>
    <submittedName>
        <fullName evidence="3">PRC-barrel domain containing protein</fullName>
    </submittedName>
</protein>
<organism evidence="3 4">
    <name type="scientific">Lichenibacterium ramalinae</name>
    <dbReference type="NCBI Taxonomy" id="2316527"/>
    <lineage>
        <taxon>Bacteria</taxon>
        <taxon>Pseudomonadati</taxon>
        <taxon>Pseudomonadota</taxon>
        <taxon>Alphaproteobacteria</taxon>
        <taxon>Hyphomicrobiales</taxon>
        <taxon>Lichenihabitantaceae</taxon>
        <taxon>Lichenibacterium</taxon>
    </lineage>
</organism>
<feature type="compositionally biased region" description="Low complexity" evidence="1">
    <location>
        <begin position="38"/>
        <end position="53"/>
    </location>
</feature>
<keyword evidence="4" id="KW-1185">Reference proteome</keyword>
<dbReference type="PANTHER" id="PTHR36505">
    <property type="entry name" value="BLR1072 PROTEIN"/>
    <property type="match status" value="1"/>
</dbReference>
<feature type="compositionally biased region" description="Pro residues" evidence="1">
    <location>
        <begin position="154"/>
        <end position="182"/>
    </location>
</feature>
<feature type="region of interest" description="Disordered" evidence="1">
    <location>
        <begin position="152"/>
        <end position="182"/>
    </location>
</feature>
<proteinExistence type="predicted"/>
<reference evidence="3 4" key="1">
    <citation type="submission" date="2018-09" db="EMBL/GenBank/DDBJ databases">
        <authorList>
            <person name="Grouzdev D.S."/>
            <person name="Krutkina M.S."/>
        </authorList>
    </citation>
    <scope>NUCLEOTIDE SEQUENCE [LARGE SCALE GENOMIC DNA]</scope>
    <source>
        <strain evidence="3 4">RmlP001</strain>
    </source>
</reference>
<dbReference type="Proteomes" id="UP000289411">
    <property type="component" value="Unassembled WGS sequence"/>
</dbReference>
<dbReference type="Gene3D" id="2.30.30.240">
    <property type="entry name" value="PRC-barrel domain"/>
    <property type="match status" value="1"/>
</dbReference>
<dbReference type="EMBL" id="QYBC01000031">
    <property type="protein sequence ID" value="RYB01705.1"/>
    <property type="molecule type" value="Genomic_DNA"/>
</dbReference>
<evidence type="ECO:0000313" key="4">
    <source>
        <dbReference type="Proteomes" id="UP000289411"/>
    </source>
</evidence>
<dbReference type="PANTHER" id="PTHR36505:SF1">
    <property type="entry name" value="BLR1072 PROTEIN"/>
    <property type="match status" value="1"/>
</dbReference>
<sequence length="182" mass="17686">MAPRPALAQTAPAQTAPAPAAPAQTAPAPAAPSPAAPAPAAAAEPAASGTPATVVDDDQIGSVLGKKVKSPAGEDMGRIVDVLVDRTGAIRAAVVDFGGFFGVGTRKIAVDWHALHFGAGVKSDAATADLPAERLRVSPVYKEGESVVILGPSPAAPGPVAPTPPSPAASAAPPAPAAPAQK</sequence>
<dbReference type="AlphaFoldDB" id="A0A4Q2R596"/>
<accession>A0A4Q2R596</accession>
<feature type="compositionally biased region" description="Low complexity" evidence="1">
    <location>
        <begin position="1"/>
        <end position="28"/>
    </location>
</feature>